<feature type="domain" description="Beta-lactamase-related" evidence="2">
    <location>
        <begin position="35"/>
        <end position="352"/>
    </location>
</feature>
<dbReference type="PANTHER" id="PTHR46825:SF9">
    <property type="entry name" value="BETA-LACTAMASE-RELATED DOMAIN-CONTAINING PROTEIN"/>
    <property type="match status" value="1"/>
</dbReference>
<organism evidence="3 4">
    <name type="scientific">Pseudoxanthomonas indica</name>
    <dbReference type="NCBI Taxonomy" id="428993"/>
    <lineage>
        <taxon>Bacteria</taxon>
        <taxon>Pseudomonadati</taxon>
        <taxon>Pseudomonadota</taxon>
        <taxon>Gammaproteobacteria</taxon>
        <taxon>Lysobacterales</taxon>
        <taxon>Lysobacteraceae</taxon>
        <taxon>Pseudoxanthomonas</taxon>
    </lineage>
</organism>
<gene>
    <name evidence="3" type="ORF">SAMN06296058_0631</name>
</gene>
<dbReference type="Pfam" id="PF00144">
    <property type="entry name" value="Beta-lactamase"/>
    <property type="match status" value="1"/>
</dbReference>
<dbReference type="Gene3D" id="3.40.710.10">
    <property type="entry name" value="DD-peptidase/beta-lactamase superfamily"/>
    <property type="match status" value="1"/>
</dbReference>
<protein>
    <submittedName>
        <fullName evidence="3">CubicO group peptidase, beta-lactamase class C family</fullName>
    </submittedName>
</protein>
<keyword evidence="4" id="KW-1185">Reference proteome</keyword>
<accession>A0A1T5J9B3</accession>
<dbReference type="Proteomes" id="UP000190341">
    <property type="component" value="Unassembled WGS sequence"/>
</dbReference>
<sequence>MMLSRRWSAFSVFFISLCLPASAGLAAEPSAAQAAVIAQQMQRYEGRVPGAALLVLQDGQPVVSRGFGLANLEDAIAVTPQSNFRLASISKQFTAASILLLAEDGKLRLEDPVKRWLPSLPSAADRITLRHLLSHTSGLIDYEEVMPADQSEQLHDIDVLHLLEGQDRTYFAPGSSYRYSNSGYALLALIVGKASGQDFASFLRQRIFLPLGMNNTVALEEGRSSVVNRAYGYSETDGRWQRTDQSSTSAVLGDGGIYSSLDDLARWDAALYDERLLKAESLKLAFSPATRTDEPHVPFYGFGWRIDGDTLWHSGESIGFRNVILRFPKERLTVLLLSNRNDPEPYATASAIAEAFRQR</sequence>
<evidence type="ECO:0000313" key="4">
    <source>
        <dbReference type="Proteomes" id="UP000190341"/>
    </source>
</evidence>
<reference evidence="3 4" key="1">
    <citation type="submission" date="2017-02" db="EMBL/GenBank/DDBJ databases">
        <authorList>
            <person name="Peterson S.W."/>
        </authorList>
    </citation>
    <scope>NUCLEOTIDE SEQUENCE [LARGE SCALE GENOMIC DNA]</scope>
    <source>
        <strain evidence="3 4">P15</strain>
    </source>
</reference>
<keyword evidence="1" id="KW-0732">Signal</keyword>
<feature type="signal peptide" evidence="1">
    <location>
        <begin position="1"/>
        <end position="23"/>
    </location>
</feature>
<proteinExistence type="predicted"/>
<name>A0A1T5J9B3_9GAMM</name>
<dbReference type="InterPro" id="IPR050491">
    <property type="entry name" value="AmpC-like"/>
</dbReference>
<dbReference type="EMBL" id="FUZV01000001">
    <property type="protein sequence ID" value="SKC48015.1"/>
    <property type="molecule type" value="Genomic_DNA"/>
</dbReference>
<dbReference type="STRING" id="428993.SAMN06296058_0631"/>
<evidence type="ECO:0000256" key="1">
    <source>
        <dbReference type="SAM" id="SignalP"/>
    </source>
</evidence>
<evidence type="ECO:0000313" key="3">
    <source>
        <dbReference type="EMBL" id="SKC48015.1"/>
    </source>
</evidence>
<dbReference type="AlphaFoldDB" id="A0A1T5J9B3"/>
<dbReference type="InterPro" id="IPR001466">
    <property type="entry name" value="Beta-lactam-related"/>
</dbReference>
<dbReference type="InterPro" id="IPR012338">
    <property type="entry name" value="Beta-lactam/transpept-like"/>
</dbReference>
<evidence type="ECO:0000259" key="2">
    <source>
        <dbReference type="Pfam" id="PF00144"/>
    </source>
</evidence>
<dbReference type="SUPFAM" id="SSF56601">
    <property type="entry name" value="beta-lactamase/transpeptidase-like"/>
    <property type="match status" value="1"/>
</dbReference>
<dbReference type="PANTHER" id="PTHR46825">
    <property type="entry name" value="D-ALANYL-D-ALANINE-CARBOXYPEPTIDASE/ENDOPEPTIDASE AMPH"/>
    <property type="match status" value="1"/>
</dbReference>
<dbReference type="RefSeq" id="WP_079723012.1">
    <property type="nucleotide sequence ID" value="NZ_BMCL01000003.1"/>
</dbReference>
<feature type="chain" id="PRO_5012866160" evidence="1">
    <location>
        <begin position="24"/>
        <end position="359"/>
    </location>
</feature>